<evidence type="ECO:0000313" key="8">
    <source>
        <dbReference type="Proteomes" id="UP001374579"/>
    </source>
</evidence>
<dbReference type="Gene3D" id="1.20.5.190">
    <property type="match status" value="2"/>
</dbReference>
<accession>A0AAN9C2A8</accession>
<feature type="coiled-coil region" evidence="4">
    <location>
        <begin position="161"/>
        <end position="188"/>
    </location>
</feature>
<dbReference type="CDD" id="cd05127">
    <property type="entry name" value="RasGAP_IQGAP_like"/>
    <property type="match status" value="1"/>
</dbReference>
<dbReference type="GO" id="GO:0051015">
    <property type="term" value="F:actin filament binding"/>
    <property type="evidence" value="ECO:0007669"/>
    <property type="project" value="TreeGrafter"/>
</dbReference>
<dbReference type="FunFam" id="1.10.418.10:FF:000013">
    <property type="entry name" value="IQ motif containing GTPase activating protein 1"/>
    <property type="match status" value="1"/>
</dbReference>
<name>A0AAN9C2A8_9CAEN</name>
<dbReference type="Pfam" id="PF00612">
    <property type="entry name" value="IQ"/>
    <property type="match status" value="4"/>
</dbReference>
<dbReference type="InterPro" id="IPR036872">
    <property type="entry name" value="CH_dom_sf"/>
</dbReference>
<dbReference type="SMART" id="SM00033">
    <property type="entry name" value="CH"/>
    <property type="match status" value="1"/>
</dbReference>
<proteinExistence type="predicted"/>
<dbReference type="SMART" id="SM00015">
    <property type="entry name" value="IQ"/>
    <property type="match status" value="4"/>
</dbReference>
<dbReference type="InterPro" id="IPR001936">
    <property type="entry name" value="RasGAP_dom"/>
</dbReference>
<dbReference type="PANTHER" id="PTHR14149">
    <property type="entry name" value="RAS GTPASE-ACTIVATING PROTEIN WITH IQ MOTIF"/>
    <property type="match status" value="1"/>
</dbReference>
<dbReference type="EMBL" id="JBAMIC010000001">
    <property type="protein sequence ID" value="KAK7116213.1"/>
    <property type="molecule type" value="Genomic_DNA"/>
</dbReference>
<evidence type="ECO:0000259" key="5">
    <source>
        <dbReference type="PROSITE" id="PS50018"/>
    </source>
</evidence>
<evidence type="ECO:0008006" key="9">
    <source>
        <dbReference type="Google" id="ProtNLM"/>
    </source>
</evidence>
<dbReference type="PROSITE" id="PS50018">
    <property type="entry name" value="RAS_GTPASE_ACTIV_2"/>
    <property type="match status" value="1"/>
</dbReference>
<organism evidence="7 8">
    <name type="scientific">Littorina saxatilis</name>
    <dbReference type="NCBI Taxonomy" id="31220"/>
    <lineage>
        <taxon>Eukaryota</taxon>
        <taxon>Metazoa</taxon>
        <taxon>Spiralia</taxon>
        <taxon>Lophotrochozoa</taxon>
        <taxon>Mollusca</taxon>
        <taxon>Gastropoda</taxon>
        <taxon>Caenogastropoda</taxon>
        <taxon>Littorinimorpha</taxon>
        <taxon>Littorinoidea</taxon>
        <taxon>Littorinidae</taxon>
        <taxon>Littorina</taxon>
    </lineage>
</organism>
<dbReference type="SUPFAM" id="SSF143885">
    <property type="entry name" value="RGC domain-like"/>
    <property type="match status" value="1"/>
</dbReference>
<dbReference type="GO" id="GO:0005096">
    <property type="term" value="F:GTPase activator activity"/>
    <property type="evidence" value="ECO:0007669"/>
    <property type="project" value="TreeGrafter"/>
</dbReference>
<dbReference type="PROSITE" id="PS50021">
    <property type="entry name" value="CH"/>
    <property type="match status" value="1"/>
</dbReference>
<evidence type="ECO:0000256" key="3">
    <source>
        <dbReference type="ARBA" id="ARBA00022860"/>
    </source>
</evidence>
<dbReference type="GO" id="GO:1903479">
    <property type="term" value="P:mitotic actomyosin contractile ring assembly actin filament organization"/>
    <property type="evidence" value="ECO:0007669"/>
    <property type="project" value="TreeGrafter"/>
</dbReference>
<dbReference type="Pfam" id="PF00616">
    <property type="entry name" value="RasGAP"/>
    <property type="match status" value="1"/>
</dbReference>
<keyword evidence="8" id="KW-1185">Reference proteome</keyword>
<dbReference type="PROSITE" id="PS50096">
    <property type="entry name" value="IQ"/>
    <property type="match status" value="4"/>
</dbReference>
<dbReference type="InterPro" id="IPR008936">
    <property type="entry name" value="Rho_GTPase_activation_prot"/>
</dbReference>
<feature type="coiled-coil region" evidence="4">
    <location>
        <begin position="256"/>
        <end position="283"/>
    </location>
</feature>
<protein>
    <recommendedName>
        <fullName evidence="9">Ras GTPase-activating-like protein IQGAP1</fullName>
    </recommendedName>
</protein>
<dbReference type="InterPro" id="IPR000048">
    <property type="entry name" value="IQ_motif_EF-hand-BS"/>
</dbReference>
<dbReference type="GO" id="GO:0005938">
    <property type="term" value="C:cell cortex"/>
    <property type="evidence" value="ECO:0007669"/>
    <property type="project" value="TreeGrafter"/>
</dbReference>
<dbReference type="Proteomes" id="UP001374579">
    <property type="component" value="Unassembled WGS sequence"/>
</dbReference>
<dbReference type="SUPFAM" id="SSF47576">
    <property type="entry name" value="Calponin-homology domain, CH-domain"/>
    <property type="match status" value="1"/>
</dbReference>
<evidence type="ECO:0000256" key="2">
    <source>
        <dbReference type="ARBA" id="ARBA00022737"/>
    </source>
</evidence>
<dbReference type="Gene3D" id="1.10.506.10">
    <property type="entry name" value="GTPase Activation - p120gap, domain 1"/>
    <property type="match status" value="1"/>
</dbReference>
<sequence length="1703" mass="194002">MENSTEHKPHYRTLDDERLTADEMDDQRKRNMAYEYLCHLEEAKVWIQACINEDLPPTVELEEGLRNGVYLGKLGHFFAPNVVPLKKIYDKDQTRYNSRGLHFRHTDNINYWLRAMEDVGLPKIFYPETTDIYDRKNMPRAVYCVHALSLYLFKLGLAPQIQDLYGKINFTEEEISAMRKELDKYGIQMPAFSKIGGILANEMSVDEAALHAAIIAINEAIDQQVAEDTFTALQNHSAMLVNLDPEVKQELQNQLYSAKQVKAENAKNKLEEIKHLAQKLQNPSLILHGSHEMAQLNRGGDSPLANFVSPPASIDPERSYDHDVYDELLTQAEIQGNVNKVNTSIALEKLNDALSKGDLSLLLATLKSSALGLKDVKDENVEFYALKLIEARELKKNNNNGEDVHLDKDELQQAINQANLEASAEYKKAQAVKAVNAAISTKDPAELLKALQNSSAQFPQVYDFAAPLYLEELSSIKAEKQEELDFDEIAAALMVLNAVAAINQAVDAGDPQTTHTSLCDPQAHLPEVEEHNADSYQSALSEHKATKAETQSENPLLTHADIVDCIGTVHQKVQEEQERIEAIKSINEAIEKGDENDTLAALQLRTAKLSNIDPLQALHYQVLLAKEKDKKAENTKDEAAVLWLEEIQSTVDHANSNAEEGVKMSKGIQAANEAVKAEDSDALVVALSGDARLQGVKSECGATYLEKLQHLLEEKAASGECGSGWMMNRVKDGSKFFYNINTEEYAWTRRDDVAKDFSLLTKDEIQGVVSEVTVEHNRQMLFIANEDFIVRVQAHIRGYLARKAFRDRKQYLSEQLPAITKIQAFWRGSKQKQAYQERRQFQRDNLPAVVKLQSLVRMWRDRKRYRDRKNFFKQNEDKIVKIQAFFRSNLARQDYKALMYDENPSLAVVRKFVHLLDASDNDYAEELELQKLRQQVVAEIRSNTQLEQDLDQMDIKIGLLIKNRITLQDVVTHNRKLTKRSDDTSSVKGLKALSKESHERMEAYQHLFYLLQTNPTYLAKLIFEMPQSKTTKFMEAVIFSLFNYGANQREEYLLLKLFRTALEEEINSKVDKMTDIVTGNPLVVKMIVAFNRNQRGQNALREMLNPLITGVIEDRNLRINTNPVEVYKAWINQVESTTGKTSELPYDVSTEQALQHPEVLEKIEESIKHLQALTDTFLNKILTSLDNIPYGMRYMAKVMRAALLKKFPDAPEKEVLKIVGNLLYYRYINSAIVAPDAFDIVNIGAEKALSPDQRRNLGSIAKILQFAASNKGFGGESAYLSSMNDYIRQAHEKFKRYCLNACEVEEPEARFNIDQYSDVIMIAKPVIYMSVGEIVDTHSLLLQHQEVIAPDHDDPIHELLEDLGDAPTIDELLGTELTGDEATNETLRAQLAKTEMSMTLSSRVELHTDDKADMKSLLIRTKRMIVDVIACQPGDRLTDILEKSASSPQEERHQVMVKKRDILDKKLTQSEKTGAKIVRHASVVGDTRLPLEMMKTKIRNNLQVLELAGMVSHKDHYQDLINAIVQDIRNQRRYRNNRKQELLRVRNTLNSLNEKRTFYESQIDYYNQYVKTCLDNLQSKSKKPKKSGFFHRREGNQNARKSIHYNAAQLYEKGVVLEIESLPQNQFKNVLFEIAATEDPGVFEVSAKFMGVAMDKVQLVFQDLLQLQYEGVAVMKMFNRAKVNVNLLIFLLNRKFYGRQLGK</sequence>
<feature type="domain" description="Ras-GAP" evidence="5">
    <location>
        <begin position="1049"/>
        <end position="1269"/>
    </location>
</feature>
<dbReference type="Pfam" id="PF03836">
    <property type="entry name" value="RasGAP_C"/>
    <property type="match status" value="1"/>
</dbReference>
<dbReference type="Pfam" id="PF00307">
    <property type="entry name" value="CH"/>
    <property type="match status" value="1"/>
</dbReference>
<dbReference type="SUPFAM" id="SSF48350">
    <property type="entry name" value="GTPase activation domain, GAP"/>
    <property type="match status" value="1"/>
</dbReference>
<feature type="domain" description="Calponin-homology (CH)" evidence="6">
    <location>
        <begin position="37"/>
        <end position="152"/>
    </location>
</feature>
<dbReference type="FunFam" id="1.10.506.10:FF:000004">
    <property type="entry name" value="IQ motif containing GTPase activating protein 1"/>
    <property type="match status" value="1"/>
</dbReference>
<keyword evidence="4" id="KW-0175">Coiled coil</keyword>
<comment type="caution">
    <text evidence="7">The sequence shown here is derived from an EMBL/GenBank/DDBJ whole genome shotgun (WGS) entry which is preliminary data.</text>
</comment>
<keyword evidence="1" id="KW-0597">Phosphoprotein</keyword>
<evidence type="ECO:0000313" key="7">
    <source>
        <dbReference type="EMBL" id="KAK7116213.1"/>
    </source>
</evidence>
<dbReference type="PANTHER" id="PTHR14149:SF14">
    <property type="entry name" value="CALPONIN-HOMOLOGY (CH) DOMAIN-CONTAINING PROTEIN"/>
    <property type="match status" value="1"/>
</dbReference>
<evidence type="ECO:0000259" key="6">
    <source>
        <dbReference type="PROSITE" id="PS50021"/>
    </source>
</evidence>
<dbReference type="GO" id="GO:0005516">
    <property type="term" value="F:calmodulin binding"/>
    <property type="evidence" value="ECO:0007669"/>
    <property type="project" value="UniProtKB-KW"/>
</dbReference>
<gene>
    <name evidence="7" type="ORF">V1264_001934</name>
</gene>
<evidence type="ECO:0000256" key="1">
    <source>
        <dbReference type="ARBA" id="ARBA00022553"/>
    </source>
</evidence>
<keyword evidence="3" id="KW-0112">Calmodulin-binding</keyword>
<dbReference type="SMART" id="SM00323">
    <property type="entry name" value="RasGAP"/>
    <property type="match status" value="1"/>
</dbReference>
<dbReference type="Gene3D" id="1.10.418.10">
    <property type="entry name" value="Calponin-like domain"/>
    <property type="match status" value="1"/>
</dbReference>
<reference evidence="7 8" key="1">
    <citation type="submission" date="2024-02" db="EMBL/GenBank/DDBJ databases">
        <title>Chromosome-scale genome assembly of the rough periwinkle Littorina saxatilis.</title>
        <authorList>
            <person name="De Jode A."/>
            <person name="Faria R."/>
            <person name="Formenti G."/>
            <person name="Sims Y."/>
            <person name="Smith T.P."/>
            <person name="Tracey A."/>
            <person name="Wood J.M.D."/>
            <person name="Zagrodzka Z.B."/>
            <person name="Johannesson K."/>
            <person name="Butlin R.K."/>
            <person name="Leder E.H."/>
        </authorList>
    </citation>
    <scope>NUCLEOTIDE SEQUENCE [LARGE SCALE GENOMIC DNA]</scope>
    <source>
        <strain evidence="7">Snail1</strain>
        <tissue evidence="7">Muscle</tissue>
    </source>
</reference>
<keyword evidence="2" id="KW-0677">Repeat</keyword>
<dbReference type="InterPro" id="IPR001715">
    <property type="entry name" value="CH_dom"/>
</dbReference>
<evidence type="ECO:0000256" key="4">
    <source>
        <dbReference type="SAM" id="Coils"/>
    </source>
</evidence>
<dbReference type="InterPro" id="IPR000593">
    <property type="entry name" value="RasGAP_C"/>
</dbReference>